<protein>
    <submittedName>
        <fullName evidence="2">Uncharacterized protein</fullName>
    </submittedName>
</protein>
<proteinExistence type="predicted"/>
<feature type="region of interest" description="Disordered" evidence="1">
    <location>
        <begin position="26"/>
        <end position="46"/>
    </location>
</feature>
<organism evidence="2 3">
    <name type="scientific">Dipteronia sinensis</name>
    <dbReference type="NCBI Taxonomy" id="43782"/>
    <lineage>
        <taxon>Eukaryota</taxon>
        <taxon>Viridiplantae</taxon>
        <taxon>Streptophyta</taxon>
        <taxon>Embryophyta</taxon>
        <taxon>Tracheophyta</taxon>
        <taxon>Spermatophyta</taxon>
        <taxon>Magnoliopsida</taxon>
        <taxon>eudicotyledons</taxon>
        <taxon>Gunneridae</taxon>
        <taxon>Pentapetalae</taxon>
        <taxon>rosids</taxon>
        <taxon>malvids</taxon>
        <taxon>Sapindales</taxon>
        <taxon>Sapindaceae</taxon>
        <taxon>Hippocastanoideae</taxon>
        <taxon>Acereae</taxon>
        <taxon>Dipteronia</taxon>
    </lineage>
</organism>
<dbReference type="Proteomes" id="UP001281410">
    <property type="component" value="Unassembled WGS sequence"/>
</dbReference>
<gene>
    <name evidence="2" type="ORF">Dsin_017178</name>
</gene>
<evidence type="ECO:0000313" key="3">
    <source>
        <dbReference type="Proteomes" id="UP001281410"/>
    </source>
</evidence>
<name>A0AAE0AFR8_9ROSI</name>
<evidence type="ECO:0000313" key="2">
    <source>
        <dbReference type="EMBL" id="KAK3212472.1"/>
    </source>
</evidence>
<sequence>MLSISILKHRGASSATANVEPGTMVSKRCSNADHEGGEKSGDLNRSKIDGGNFVCGGSDSLYCLSQLQGVCCRAVNSSLNCLFGGLSTELSAN</sequence>
<accession>A0AAE0AFR8</accession>
<keyword evidence="3" id="KW-1185">Reference proteome</keyword>
<reference evidence="2" key="1">
    <citation type="journal article" date="2023" name="Plant J.">
        <title>Genome sequences and population genomics provide insights into the demographic history, inbreeding, and mutation load of two 'living fossil' tree species of Dipteronia.</title>
        <authorList>
            <person name="Feng Y."/>
            <person name="Comes H.P."/>
            <person name="Chen J."/>
            <person name="Zhu S."/>
            <person name="Lu R."/>
            <person name="Zhang X."/>
            <person name="Li P."/>
            <person name="Qiu J."/>
            <person name="Olsen K.M."/>
            <person name="Qiu Y."/>
        </authorList>
    </citation>
    <scope>NUCLEOTIDE SEQUENCE</scope>
    <source>
        <strain evidence="2">NBL</strain>
    </source>
</reference>
<evidence type="ECO:0000256" key="1">
    <source>
        <dbReference type="SAM" id="MobiDB-lite"/>
    </source>
</evidence>
<dbReference type="EMBL" id="JANJYJ010000005">
    <property type="protein sequence ID" value="KAK3212472.1"/>
    <property type="molecule type" value="Genomic_DNA"/>
</dbReference>
<comment type="caution">
    <text evidence="2">The sequence shown here is derived from an EMBL/GenBank/DDBJ whole genome shotgun (WGS) entry which is preliminary data.</text>
</comment>
<dbReference type="AlphaFoldDB" id="A0AAE0AFR8"/>
<feature type="compositionally biased region" description="Basic and acidic residues" evidence="1">
    <location>
        <begin position="30"/>
        <end position="46"/>
    </location>
</feature>